<feature type="compositionally biased region" description="Basic and acidic residues" evidence="5">
    <location>
        <begin position="10"/>
        <end position="20"/>
    </location>
</feature>
<dbReference type="InterPro" id="IPR036661">
    <property type="entry name" value="Luciferase-like_sf"/>
</dbReference>
<keyword evidence="2" id="KW-0288">FMN</keyword>
<dbReference type="AlphaFoldDB" id="A0AAC9YKJ0"/>
<dbReference type="InterPro" id="IPR050172">
    <property type="entry name" value="SsuD_RutA_monooxygenase"/>
</dbReference>
<evidence type="ECO:0000256" key="4">
    <source>
        <dbReference type="ARBA" id="ARBA00023033"/>
    </source>
</evidence>
<dbReference type="EMBL" id="CP023147">
    <property type="protein sequence ID" value="ASW90461.1"/>
    <property type="molecule type" value="Genomic_DNA"/>
</dbReference>
<dbReference type="PANTHER" id="PTHR42847:SF4">
    <property type="entry name" value="ALKANESULFONATE MONOOXYGENASE-RELATED"/>
    <property type="match status" value="1"/>
</dbReference>
<accession>A0AAC9YKJ0</accession>
<evidence type="ECO:0000256" key="1">
    <source>
        <dbReference type="ARBA" id="ARBA00022630"/>
    </source>
</evidence>
<organism evidence="7 8">
    <name type="scientific">Mycobacterium marseillense</name>
    <dbReference type="NCBI Taxonomy" id="701042"/>
    <lineage>
        <taxon>Bacteria</taxon>
        <taxon>Bacillati</taxon>
        <taxon>Actinomycetota</taxon>
        <taxon>Actinomycetes</taxon>
        <taxon>Mycobacteriales</taxon>
        <taxon>Mycobacteriaceae</taxon>
        <taxon>Mycobacterium</taxon>
        <taxon>Mycobacterium avium complex (MAC)</taxon>
    </lineage>
</organism>
<keyword evidence="3" id="KW-0560">Oxidoreductase</keyword>
<keyword evidence="1" id="KW-0285">Flavoprotein</keyword>
<dbReference type="InterPro" id="IPR011251">
    <property type="entry name" value="Luciferase-like_dom"/>
</dbReference>
<evidence type="ECO:0000313" key="8">
    <source>
        <dbReference type="Proteomes" id="UP000216246"/>
    </source>
</evidence>
<sequence length="337" mass="37040">MSGGAGGSPPRRERRPDRIAAREPVTDFGALLFPNVAWPTLVDRCERAEELGFRSLWIDDHGANPQAPRSNWFEAFTTLAGLANCTRHILLGPLVSNVILRHPAVLARQAATVENMSGGRLQLGIGAGYAPTDHELVGTEPWSRDERAARFAEAVELIDGLLRAEPVDFDGAYYRADGLRLRPAPLQRPRPPICIAAHDDSSLRLVARFGDIWSSFGGWGLSSRRLLDITTRRSAALDEYCAESGRDPSTIRRQLLAGNPATTPDPIWSSVRAFDEWVAGWHQVSIDEIVLYFPPELLYEPDLINPAVTEHLRGLLFARRSGDQGATVDGQHGAADE</sequence>
<dbReference type="Proteomes" id="UP000216246">
    <property type="component" value="Chromosome"/>
</dbReference>
<protein>
    <recommendedName>
        <fullName evidence="6">Luciferase-like domain-containing protein</fullName>
    </recommendedName>
</protein>
<evidence type="ECO:0000313" key="7">
    <source>
        <dbReference type="EMBL" id="ASW90461.1"/>
    </source>
</evidence>
<gene>
    <name evidence="7" type="ORF">CKJ54_11690</name>
</gene>
<dbReference type="SUPFAM" id="SSF51679">
    <property type="entry name" value="Bacterial luciferase-like"/>
    <property type="match status" value="1"/>
</dbReference>
<evidence type="ECO:0000259" key="6">
    <source>
        <dbReference type="Pfam" id="PF00296"/>
    </source>
</evidence>
<keyword evidence="4" id="KW-0503">Monooxygenase</keyword>
<dbReference type="PANTHER" id="PTHR42847">
    <property type="entry name" value="ALKANESULFONATE MONOOXYGENASE"/>
    <property type="match status" value="1"/>
</dbReference>
<dbReference type="Pfam" id="PF00296">
    <property type="entry name" value="Bac_luciferase"/>
    <property type="match status" value="1"/>
</dbReference>
<reference evidence="7 8" key="1">
    <citation type="submission" date="2017-08" db="EMBL/GenBank/DDBJ databases">
        <title>Phylogentic analysis of Mycobacterium avium complex whole genomes.</title>
        <authorList>
            <person name="Caverly L.J."/>
            <person name="Spilker T."/>
            <person name="LiPuma J."/>
        </authorList>
    </citation>
    <scope>NUCLEOTIDE SEQUENCE [LARGE SCALE GENOMIC DNA]</scope>
    <source>
        <strain evidence="7 8">FLAC0026</strain>
    </source>
</reference>
<dbReference type="KEGG" id="mmal:CKJ54_11690"/>
<evidence type="ECO:0000256" key="3">
    <source>
        <dbReference type="ARBA" id="ARBA00023002"/>
    </source>
</evidence>
<feature type="domain" description="Luciferase-like" evidence="6">
    <location>
        <begin position="37"/>
        <end position="253"/>
    </location>
</feature>
<dbReference type="Gene3D" id="3.20.20.30">
    <property type="entry name" value="Luciferase-like domain"/>
    <property type="match status" value="1"/>
</dbReference>
<dbReference type="GO" id="GO:0046306">
    <property type="term" value="P:alkanesulfonate catabolic process"/>
    <property type="evidence" value="ECO:0007669"/>
    <property type="project" value="TreeGrafter"/>
</dbReference>
<feature type="region of interest" description="Disordered" evidence="5">
    <location>
        <begin position="1"/>
        <end position="20"/>
    </location>
</feature>
<evidence type="ECO:0000256" key="5">
    <source>
        <dbReference type="SAM" id="MobiDB-lite"/>
    </source>
</evidence>
<name>A0AAC9YKJ0_9MYCO</name>
<evidence type="ECO:0000256" key="2">
    <source>
        <dbReference type="ARBA" id="ARBA00022643"/>
    </source>
</evidence>
<dbReference type="GO" id="GO:0008726">
    <property type="term" value="F:alkanesulfonate monooxygenase activity"/>
    <property type="evidence" value="ECO:0007669"/>
    <property type="project" value="TreeGrafter"/>
</dbReference>
<proteinExistence type="predicted"/>